<proteinExistence type="predicted"/>
<protein>
    <submittedName>
        <fullName evidence="1">Uncharacterized protein</fullName>
    </submittedName>
</protein>
<accession>A0A6C1C9S1</accession>
<comment type="caution">
    <text evidence="1">The sequence shown here is derived from an EMBL/GenBank/DDBJ whole genome shotgun (WGS) entry which is preliminary data.</text>
</comment>
<evidence type="ECO:0000313" key="1">
    <source>
        <dbReference type="EMBL" id="TGG86518.1"/>
    </source>
</evidence>
<organism evidence="1 2">
    <name type="scientific">Streptomyces albus</name>
    <dbReference type="NCBI Taxonomy" id="1888"/>
    <lineage>
        <taxon>Bacteria</taxon>
        <taxon>Bacillati</taxon>
        <taxon>Actinomycetota</taxon>
        <taxon>Actinomycetes</taxon>
        <taxon>Kitasatosporales</taxon>
        <taxon>Streptomycetaceae</taxon>
        <taxon>Streptomyces</taxon>
    </lineage>
</organism>
<dbReference type="RefSeq" id="WP_030409836.1">
    <property type="nucleotide sequence ID" value="NZ_BNEJ01000012.1"/>
</dbReference>
<dbReference type="EMBL" id="RCIY01000040">
    <property type="protein sequence ID" value="TGG86518.1"/>
    <property type="molecule type" value="Genomic_DNA"/>
</dbReference>
<gene>
    <name evidence="1" type="ORF">D8771_09305</name>
</gene>
<sequence>MDERLDAVVAAVSGLEAEMRETSLLSVGVATRSVAGTLKVNDTTTRKDVAALVADGRLVEVSHTVRRLEFPWPADAAVPQMWVNGAVKHGRYEVSGERQPGPAMRQVRFLFTPERLHQMMERIHEETRLKQRQEEARRAQYEVERAAERELFAQHYPVLARLLARLDERVRVPGRQGGVSLYAEKHPASGLLTRVRIEVGAAEFDELEKILRNGLGQEP</sequence>
<dbReference type="Proteomes" id="UP000298111">
    <property type="component" value="Unassembled WGS sequence"/>
</dbReference>
<dbReference type="AlphaFoldDB" id="A0A6C1C9S1"/>
<evidence type="ECO:0000313" key="2">
    <source>
        <dbReference type="Proteomes" id="UP000298111"/>
    </source>
</evidence>
<dbReference type="GeneID" id="75179435"/>
<reference evidence="1 2" key="1">
    <citation type="submission" date="2018-10" db="EMBL/GenBank/DDBJ databases">
        <title>Isolation of pseudouridimycin from Streptomyces albus DSM 40763.</title>
        <authorList>
            <person name="Rosenqvist P."/>
            <person name="Metsae-Ketelae M."/>
            <person name="Virta P."/>
        </authorList>
    </citation>
    <scope>NUCLEOTIDE SEQUENCE [LARGE SCALE GENOMIC DNA]</scope>
    <source>
        <strain evidence="1 2">DSM 40763</strain>
    </source>
</reference>
<name>A0A6C1C9S1_9ACTN</name>